<evidence type="ECO:0000313" key="3">
    <source>
        <dbReference type="Proteomes" id="UP001500212"/>
    </source>
</evidence>
<dbReference type="SUPFAM" id="SSF50129">
    <property type="entry name" value="GroES-like"/>
    <property type="match status" value="1"/>
</dbReference>
<organism evidence="2 3">
    <name type="scientific">Actinoallomurus liliacearum</name>
    <dbReference type="NCBI Taxonomy" id="1080073"/>
    <lineage>
        <taxon>Bacteria</taxon>
        <taxon>Bacillati</taxon>
        <taxon>Actinomycetota</taxon>
        <taxon>Actinomycetes</taxon>
        <taxon>Streptosporangiales</taxon>
        <taxon>Thermomonosporaceae</taxon>
        <taxon>Actinoallomurus</taxon>
    </lineage>
</organism>
<dbReference type="PANTHER" id="PTHR43677">
    <property type="entry name" value="SHORT-CHAIN DEHYDROGENASE/REDUCTASE"/>
    <property type="match status" value="1"/>
</dbReference>
<dbReference type="Proteomes" id="UP001500212">
    <property type="component" value="Unassembled WGS sequence"/>
</dbReference>
<dbReference type="InterPro" id="IPR011032">
    <property type="entry name" value="GroES-like_sf"/>
</dbReference>
<dbReference type="InterPro" id="IPR013154">
    <property type="entry name" value="ADH-like_N"/>
</dbReference>
<dbReference type="InterPro" id="IPR013149">
    <property type="entry name" value="ADH-like_C"/>
</dbReference>
<comment type="caution">
    <text evidence="2">The sequence shown here is derived from an EMBL/GenBank/DDBJ whole genome shotgun (WGS) entry which is preliminary data.</text>
</comment>
<gene>
    <name evidence="2" type="ORF">GCM10023195_85080</name>
</gene>
<sequence>MRAIRFTRFGGPEVLTVSEISEPVPQTGQLSVRVTAAGVNYADILRAAGTYSGGVELPFIPGSEVIGSATDGRRVMGFTFDGGGFAEHTLLDAAEVVEVPDEVADGAALALLVQGLTAWHLLRSSARIAAGESVAVNAAAGGVGTLAVQLAREFGASRVIATASSADKRALALELGADAAVDSDPDGYPERVREANDGRPVDIVLDANGGPAIAAGLDALAQFGRLVSYGDASREGRPPIDPGSLAERNLSVSAFWLRPALTLPGAYHEPLRELLALTAQGRLRPVVGSEYPLSEARRAFEDVAARRTKGKVVLRVGDRIGQVPSGG</sequence>
<dbReference type="SMART" id="SM00829">
    <property type="entry name" value="PKS_ER"/>
    <property type="match status" value="1"/>
</dbReference>
<name>A0ABP8U0M2_9ACTN</name>
<proteinExistence type="predicted"/>
<dbReference type="EMBL" id="BAABHJ010000040">
    <property type="protein sequence ID" value="GAA4618868.1"/>
    <property type="molecule type" value="Genomic_DNA"/>
</dbReference>
<evidence type="ECO:0000259" key="1">
    <source>
        <dbReference type="SMART" id="SM00829"/>
    </source>
</evidence>
<dbReference type="InterPro" id="IPR051397">
    <property type="entry name" value="Zn-ADH-like_protein"/>
</dbReference>
<evidence type="ECO:0000313" key="2">
    <source>
        <dbReference type="EMBL" id="GAA4618868.1"/>
    </source>
</evidence>
<dbReference type="Gene3D" id="3.90.180.10">
    <property type="entry name" value="Medium-chain alcohol dehydrogenases, catalytic domain"/>
    <property type="match status" value="1"/>
</dbReference>
<dbReference type="CDD" id="cd08241">
    <property type="entry name" value="QOR1"/>
    <property type="match status" value="1"/>
</dbReference>
<dbReference type="PANTHER" id="PTHR43677:SF4">
    <property type="entry name" value="QUINONE OXIDOREDUCTASE-LIKE PROTEIN 2"/>
    <property type="match status" value="1"/>
</dbReference>
<dbReference type="Gene3D" id="3.40.50.720">
    <property type="entry name" value="NAD(P)-binding Rossmann-like Domain"/>
    <property type="match status" value="1"/>
</dbReference>
<dbReference type="Pfam" id="PF00107">
    <property type="entry name" value="ADH_zinc_N"/>
    <property type="match status" value="1"/>
</dbReference>
<dbReference type="InterPro" id="IPR036291">
    <property type="entry name" value="NAD(P)-bd_dom_sf"/>
</dbReference>
<dbReference type="Pfam" id="PF08240">
    <property type="entry name" value="ADH_N"/>
    <property type="match status" value="1"/>
</dbReference>
<accession>A0ABP8U0M2</accession>
<dbReference type="SUPFAM" id="SSF51735">
    <property type="entry name" value="NAD(P)-binding Rossmann-fold domains"/>
    <property type="match status" value="1"/>
</dbReference>
<keyword evidence="3" id="KW-1185">Reference proteome</keyword>
<dbReference type="InterPro" id="IPR020843">
    <property type="entry name" value="ER"/>
</dbReference>
<feature type="domain" description="Enoyl reductase (ER)" evidence="1">
    <location>
        <begin position="10"/>
        <end position="314"/>
    </location>
</feature>
<protein>
    <submittedName>
        <fullName evidence="2">Zinc-binding dehydrogenase</fullName>
    </submittedName>
</protein>
<reference evidence="3" key="1">
    <citation type="journal article" date="2019" name="Int. J. Syst. Evol. Microbiol.">
        <title>The Global Catalogue of Microorganisms (GCM) 10K type strain sequencing project: providing services to taxonomists for standard genome sequencing and annotation.</title>
        <authorList>
            <consortium name="The Broad Institute Genomics Platform"/>
            <consortium name="The Broad Institute Genome Sequencing Center for Infectious Disease"/>
            <person name="Wu L."/>
            <person name="Ma J."/>
        </authorList>
    </citation>
    <scope>NUCLEOTIDE SEQUENCE [LARGE SCALE GENOMIC DNA]</scope>
    <source>
        <strain evidence="3">JCM 17938</strain>
    </source>
</reference>